<feature type="non-terminal residue" evidence="16">
    <location>
        <position position="1"/>
    </location>
</feature>
<evidence type="ECO:0000256" key="4">
    <source>
        <dbReference type="ARBA" id="ARBA00011775"/>
    </source>
</evidence>
<dbReference type="EMBL" id="GADI01000807">
    <property type="protein sequence ID" value="JAA73001.1"/>
    <property type="molecule type" value="mRNA"/>
</dbReference>
<evidence type="ECO:0000313" key="16">
    <source>
        <dbReference type="EMBL" id="JAA73001.1"/>
    </source>
</evidence>
<feature type="repeat" description="TPR" evidence="15">
    <location>
        <begin position="264"/>
        <end position="297"/>
    </location>
</feature>
<keyword evidence="11" id="KW-0472">Membrane</keyword>
<dbReference type="InterPro" id="IPR006822">
    <property type="entry name" value="Coatomer_esu"/>
</dbReference>
<evidence type="ECO:0000256" key="3">
    <source>
        <dbReference type="ARBA" id="ARBA00008827"/>
    </source>
</evidence>
<dbReference type="GO" id="GO:0006888">
    <property type="term" value="P:endoplasmic reticulum to Golgi vesicle-mediated transport"/>
    <property type="evidence" value="ECO:0007669"/>
    <property type="project" value="TreeGrafter"/>
</dbReference>
<dbReference type="SMART" id="SM00028">
    <property type="entry name" value="TPR"/>
    <property type="match status" value="1"/>
</dbReference>
<dbReference type="SUPFAM" id="SSF48452">
    <property type="entry name" value="TPR-like"/>
    <property type="match status" value="1"/>
</dbReference>
<keyword evidence="8" id="KW-0931">ER-Golgi transport</keyword>
<dbReference type="Pfam" id="PF04733">
    <property type="entry name" value="Coatomer_E"/>
    <property type="match status" value="1"/>
</dbReference>
<sequence length="354" mass="40880">RLTGVVVGKPSGFLVGRKVRPYGCSLRFRFLGWSFTKILRNFGRFHRNEYSYKIRTVYVRTTPRPLFDIKNAFYIGNYQYCITEAQKGKNTSPETKLEKDIFMYRAYIAQRKYGVVLDEIRSMAAEELCCIRLLADYLSGDRARKDQVARELDQSMAKSMDVNNVILPLVAATIYYHEQNYEAALRVLHQTDSLECAALTLQCLLKLDRLDLARKELKRMQEKDDDATLTQLAQAWVNLYIGGEKLQEAFYIYQELAEKNTSTPLLLNGQATAYIAQGKYEEAEALLQEAIEKDSNHVETLINLVVLSQHLGKSPEVTSRLLSQLRDTNNSHPFVQEYHNKEQEFDRLCRQYAP</sequence>
<dbReference type="GO" id="GO:0006891">
    <property type="term" value="P:intra-Golgi vesicle-mediated transport"/>
    <property type="evidence" value="ECO:0007669"/>
    <property type="project" value="TreeGrafter"/>
</dbReference>
<protein>
    <recommendedName>
        <fullName evidence="5">Coatomer subunit epsilon</fullName>
    </recommendedName>
    <alternativeName>
        <fullName evidence="14">Epsilon-coat protein</fullName>
    </alternativeName>
</protein>
<dbReference type="GO" id="GO:0030126">
    <property type="term" value="C:COPI vesicle coat"/>
    <property type="evidence" value="ECO:0007669"/>
    <property type="project" value="TreeGrafter"/>
</dbReference>
<keyword evidence="15" id="KW-0802">TPR repeat</keyword>
<evidence type="ECO:0000256" key="5">
    <source>
        <dbReference type="ARBA" id="ARBA00015828"/>
    </source>
</evidence>
<dbReference type="GO" id="GO:0000139">
    <property type="term" value="C:Golgi membrane"/>
    <property type="evidence" value="ECO:0007669"/>
    <property type="project" value="UniProtKB-SubCell"/>
</dbReference>
<dbReference type="GO" id="GO:0005198">
    <property type="term" value="F:structural molecule activity"/>
    <property type="evidence" value="ECO:0007669"/>
    <property type="project" value="InterPro"/>
</dbReference>
<evidence type="ECO:0000256" key="7">
    <source>
        <dbReference type="ARBA" id="ARBA00022490"/>
    </source>
</evidence>
<keyword evidence="9" id="KW-0653">Protein transport</keyword>
<proteinExistence type="evidence at transcript level"/>
<organism evidence="16">
    <name type="scientific">Ixodes ricinus</name>
    <name type="common">Common tick</name>
    <name type="synonym">Acarus ricinus</name>
    <dbReference type="NCBI Taxonomy" id="34613"/>
    <lineage>
        <taxon>Eukaryota</taxon>
        <taxon>Metazoa</taxon>
        <taxon>Ecdysozoa</taxon>
        <taxon>Arthropoda</taxon>
        <taxon>Chelicerata</taxon>
        <taxon>Arachnida</taxon>
        <taxon>Acari</taxon>
        <taxon>Parasitiformes</taxon>
        <taxon>Ixodida</taxon>
        <taxon>Ixodoidea</taxon>
        <taxon>Ixodidae</taxon>
        <taxon>Ixodinae</taxon>
        <taxon>Ixodes</taxon>
    </lineage>
</organism>
<dbReference type="PROSITE" id="PS50005">
    <property type="entry name" value="TPR"/>
    <property type="match status" value="1"/>
</dbReference>
<comment type="similarity">
    <text evidence="3">Belongs to the COPE family.</text>
</comment>
<comment type="function">
    <text evidence="13">The coatomer is a cytosolic protein complex that binds to dilysine motifs and reversibly associates with Golgi non-clathrin-coated vesicles, which further mediate biosynthetic protein transport from the ER, via the Golgi up to the trans Golgi network. The coatomer complex is required for budding from Golgi membranes, and is essential for the retrograde Golgi-to-ER transport of dilysine-tagged proteins.</text>
</comment>
<evidence type="ECO:0000256" key="13">
    <source>
        <dbReference type="ARBA" id="ARBA00025582"/>
    </source>
</evidence>
<dbReference type="GO" id="GO:0006890">
    <property type="term" value="P:retrograde vesicle-mediated transport, Golgi to endoplasmic reticulum"/>
    <property type="evidence" value="ECO:0007669"/>
    <property type="project" value="InterPro"/>
</dbReference>
<dbReference type="PANTHER" id="PTHR10805:SF0">
    <property type="entry name" value="COATOMER SUBUNIT EPSILON"/>
    <property type="match status" value="1"/>
</dbReference>
<keyword evidence="10" id="KW-0333">Golgi apparatus</keyword>
<evidence type="ECO:0000256" key="1">
    <source>
        <dbReference type="ARBA" id="ARBA00004255"/>
    </source>
</evidence>
<evidence type="ECO:0000256" key="2">
    <source>
        <dbReference type="ARBA" id="ARBA00004347"/>
    </source>
</evidence>
<evidence type="ECO:0000256" key="15">
    <source>
        <dbReference type="PROSITE-ProRule" id="PRU00339"/>
    </source>
</evidence>
<keyword evidence="6" id="KW-0813">Transport</keyword>
<keyword evidence="12" id="KW-0968">Cytoplasmic vesicle</keyword>
<evidence type="ECO:0000256" key="12">
    <source>
        <dbReference type="ARBA" id="ARBA00023329"/>
    </source>
</evidence>
<dbReference type="AlphaFoldDB" id="A0A0K8RPN0"/>
<dbReference type="GO" id="GO:0015031">
    <property type="term" value="P:protein transport"/>
    <property type="evidence" value="ECO:0007669"/>
    <property type="project" value="UniProtKB-KW"/>
</dbReference>
<dbReference type="FunFam" id="1.25.40.10:FF:000140">
    <property type="entry name" value="Coatomer subunit epsilon"/>
    <property type="match status" value="1"/>
</dbReference>
<comment type="subunit">
    <text evidence="4">Oligomeric complex that consists of at least the alpha, beta, beta', gamma, delta, epsilon and zeta subunits.</text>
</comment>
<reference evidence="16" key="1">
    <citation type="submission" date="2012-12" db="EMBL/GenBank/DDBJ databases">
        <title>Identification and characterization of a phenylalanine ammonia-lyase gene family in Isatis indigotica Fort.</title>
        <authorList>
            <person name="Liu Q."/>
            <person name="Chen J."/>
            <person name="Zhou X."/>
            <person name="Di P."/>
            <person name="Xiao Y."/>
            <person name="Xuan H."/>
            <person name="Zhang L."/>
            <person name="Chen W."/>
        </authorList>
    </citation>
    <scope>NUCLEOTIDE SEQUENCE</scope>
    <source>
        <tissue evidence="16">Salivary gland</tissue>
    </source>
</reference>
<dbReference type="PANTHER" id="PTHR10805">
    <property type="entry name" value="COATOMER SUBUNIT EPSILON"/>
    <property type="match status" value="1"/>
</dbReference>
<dbReference type="InterPro" id="IPR019734">
    <property type="entry name" value="TPR_rpt"/>
</dbReference>
<evidence type="ECO:0000256" key="11">
    <source>
        <dbReference type="ARBA" id="ARBA00023136"/>
    </source>
</evidence>
<evidence type="ECO:0000256" key="9">
    <source>
        <dbReference type="ARBA" id="ARBA00022927"/>
    </source>
</evidence>
<evidence type="ECO:0000256" key="6">
    <source>
        <dbReference type="ARBA" id="ARBA00022448"/>
    </source>
</evidence>
<evidence type="ECO:0000256" key="10">
    <source>
        <dbReference type="ARBA" id="ARBA00023034"/>
    </source>
</evidence>
<keyword evidence="7" id="KW-0963">Cytoplasm</keyword>
<accession>A0A0K8RPN0</accession>
<dbReference type="Gene3D" id="1.25.40.10">
    <property type="entry name" value="Tetratricopeptide repeat domain"/>
    <property type="match status" value="1"/>
</dbReference>
<comment type="subcellular location">
    <subcellularLocation>
        <location evidence="2">Cytoplasmic vesicle</location>
        <location evidence="2">COPI-coated vesicle membrane</location>
        <topology evidence="2">Peripheral membrane protein</topology>
        <orientation evidence="2">Cytoplasmic side</orientation>
    </subcellularLocation>
    <subcellularLocation>
        <location evidence="1">Golgi apparatus membrane</location>
        <topology evidence="1">Peripheral membrane protein</topology>
        <orientation evidence="1">Cytoplasmic side</orientation>
    </subcellularLocation>
</comment>
<name>A0A0K8RPN0_IXORI</name>
<evidence type="ECO:0000256" key="8">
    <source>
        <dbReference type="ARBA" id="ARBA00022892"/>
    </source>
</evidence>
<dbReference type="InterPro" id="IPR011990">
    <property type="entry name" value="TPR-like_helical_dom_sf"/>
</dbReference>
<evidence type="ECO:0000256" key="14">
    <source>
        <dbReference type="ARBA" id="ARBA00031602"/>
    </source>
</evidence>